<evidence type="ECO:0000256" key="6">
    <source>
        <dbReference type="SAM" id="Phobius"/>
    </source>
</evidence>
<feature type="transmembrane region" description="Helical" evidence="6">
    <location>
        <begin position="38"/>
        <end position="59"/>
    </location>
</feature>
<feature type="transmembrane region" description="Helical" evidence="6">
    <location>
        <begin position="135"/>
        <end position="156"/>
    </location>
</feature>
<comment type="subcellular location">
    <subcellularLocation>
        <location evidence="1">Cell membrane</location>
        <topology evidence="1">Multi-pass membrane protein</topology>
    </subcellularLocation>
</comment>
<gene>
    <name evidence="7" type="ORF">OGZ39_09105</name>
</gene>
<feature type="transmembrane region" description="Helical" evidence="6">
    <location>
        <begin position="308"/>
        <end position="325"/>
    </location>
</feature>
<evidence type="ECO:0000313" key="7">
    <source>
        <dbReference type="EMBL" id="MDG4981817.1"/>
    </source>
</evidence>
<evidence type="ECO:0000256" key="3">
    <source>
        <dbReference type="ARBA" id="ARBA00022692"/>
    </source>
</evidence>
<feature type="transmembrane region" description="Helical" evidence="6">
    <location>
        <begin position="256"/>
        <end position="276"/>
    </location>
</feature>
<organism evidence="7 8">
    <name type="scientific">Lactococcus lactis</name>
    <dbReference type="NCBI Taxonomy" id="1358"/>
    <lineage>
        <taxon>Bacteria</taxon>
        <taxon>Bacillati</taxon>
        <taxon>Bacillota</taxon>
        <taxon>Bacilli</taxon>
        <taxon>Lactobacillales</taxon>
        <taxon>Streptococcaceae</taxon>
        <taxon>Lactococcus</taxon>
    </lineage>
</organism>
<dbReference type="AlphaFoldDB" id="A0A9X4S357"/>
<feature type="transmembrane region" description="Helical" evidence="6">
    <location>
        <begin position="220"/>
        <end position="244"/>
    </location>
</feature>
<dbReference type="GO" id="GO:0005886">
    <property type="term" value="C:plasma membrane"/>
    <property type="evidence" value="ECO:0007669"/>
    <property type="project" value="UniProtKB-SubCell"/>
</dbReference>
<feature type="transmembrane region" description="Helical" evidence="6">
    <location>
        <begin position="7"/>
        <end position="32"/>
    </location>
</feature>
<sequence length="401" mass="45337">MISIRRNIFLLTLLLSSISNMFYIFCLPLIVYDYSKSLVNMGITTIFEAVTALILFPFIGYTVDRFNLKKILIVSEIVQFITLLFFWWNIQYFGTYQIVYLVAILISGTSQIIRNSTFKLTPIIFRDLKKGNSQISLISTIGDFGGPVIATALIAVTGVDSLILFASVFALVVTILYYVVFDFQAKDGFINNKINTVETKTEDVWRELISGIKYVKESKLLINLMIISAFSALADNGRVNILIYTMRSIYKFSNSSVSMVFMLASFATFLGSIYVNKLKIDEGKIYIMALLANNIGIVLLLIKLPFIIPLALITTSFFGIMFYIIQNTLIQRIVPANILGRVNSFFRVSTYSLRPFSIIILTFMSEKFGYYSSFILSSIFVGIVSLLVLKMKPFLSRLSEG</sequence>
<protein>
    <submittedName>
        <fullName evidence="7">MFS transporter</fullName>
    </submittedName>
</protein>
<dbReference type="Proteomes" id="UP001152656">
    <property type="component" value="Unassembled WGS sequence"/>
</dbReference>
<dbReference type="CDD" id="cd06173">
    <property type="entry name" value="MFS_MefA_like"/>
    <property type="match status" value="1"/>
</dbReference>
<evidence type="ECO:0000256" key="2">
    <source>
        <dbReference type="ARBA" id="ARBA00022475"/>
    </source>
</evidence>
<keyword evidence="2" id="KW-1003">Cell membrane</keyword>
<feature type="transmembrane region" description="Helical" evidence="6">
    <location>
        <begin position="370"/>
        <end position="389"/>
    </location>
</feature>
<dbReference type="RefSeq" id="WP_278216328.1">
    <property type="nucleotide sequence ID" value="NZ_JAOWLP010000007.1"/>
</dbReference>
<reference evidence="7" key="2">
    <citation type="journal article" date="2023" name="Food Microbiol.">
        <title>Evaluation of the fermentation potential of lactic acid bacteria isolated from herbs, fruits and vegetables as starter cultures in nut-based milk alternatives.</title>
        <authorList>
            <person name="Huang W."/>
            <person name="Dong A."/>
            <person name="Pham H.T."/>
            <person name="Zhou C."/>
            <person name="Huo Z."/>
            <person name="Watjen A.P."/>
            <person name="Prakash S."/>
            <person name="Bang-Berthelsen C.H."/>
            <person name="Turner M.S."/>
        </authorList>
    </citation>
    <scope>NUCLEOTIDE SEQUENCE</scope>
    <source>
        <strain evidence="7">581</strain>
    </source>
</reference>
<evidence type="ECO:0000313" key="8">
    <source>
        <dbReference type="Proteomes" id="UP001152656"/>
    </source>
</evidence>
<comment type="caution">
    <text evidence="7">The sequence shown here is derived from an EMBL/GenBank/DDBJ whole genome shotgun (WGS) entry which is preliminary data.</text>
</comment>
<keyword evidence="5 6" id="KW-0472">Membrane</keyword>
<feature type="transmembrane region" description="Helical" evidence="6">
    <location>
        <begin position="71"/>
        <end position="90"/>
    </location>
</feature>
<name>A0A9X4S357_9LACT</name>
<dbReference type="EMBL" id="JAOWLP010000007">
    <property type="protein sequence ID" value="MDG4981817.1"/>
    <property type="molecule type" value="Genomic_DNA"/>
</dbReference>
<evidence type="ECO:0000256" key="5">
    <source>
        <dbReference type="ARBA" id="ARBA00023136"/>
    </source>
</evidence>
<feature type="transmembrane region" description="Helical" evidence="6">
    <location>
        <begin position="162"/>
        <end position="181"/>
    </location>
</feature>
<proteinExistence type="predicted"/>
<evidence type="ECO:0000256" key="1">
    <source>
        <dbReference type="ARBA" id="ARBA00004651"/>
    </source>
</evidence>
<dbReference type="PANTHER" id="PTHR23513">
    <property type="entry name" value="INTEGRAL MEMBRANE EFFLUX PROTEIN-RELATED"/>
    <property type="match status" value="1"/>
</dbReference>
<feature type="transmembrane region" description="Helical" evidence="6">
    <location>
        <begin position="285"/>
        <end position="302"/>
    </location>
</feature>
<dbReference type="InterPro" id="IPR036259">
    <property type="entry name" value="MFS_trans_sf"/>
</dbReference>
<dbReference type="InterPro" id="IPR011701">
    <property type="entry name" value="MFS"/>
</dbReference>
<keyword evidence="3 6" id="KW-0812">Transmembrane</keyword>
<dbReference type="PANTHER" id="PTHR23513:SF6">
    <property type="entry name" value="MAJOR FACILITATOR SUPERFAMILY ASSOCIATED DOMAIN-CONTAINING PROTEIN"/>
    <property type="match status" value="1"/>
</dbReference>
<evidence type="ECO:0000256" key="4">
    <source>
        <dbReference type="ARBA" id="ARBA00022989"/>
    </source>
</evidence>
<accession>A0A9X4S357</accession>
<dbReference type="Gene3D" id="1.20.1250.20">
    <property type="entry name" value="MFS general substrate transporter like domains"/>
    <property type="match status" value="1"/>
</dbReference>
<dbReference type="GO" id="GO:0022857">
    <property type="term" value="F:transmembrane transporter activity"/>
    <property type="evidence" value="ECO:0007669"/>
    <property type="project" value="InterPro"/>
</dbReference>
<feature type="transmembrane region" description="Helical" evidence="6">
    <location>
        <begin position="96"/>
        <end position="114"/>
    </location>
</feature>
<reference evidence="7" key="1">
    <citation type="submission" date="2022-10" db="EMBL/GenBank/DDBJ databases">
        <authorList>
            <person name="Turner M.S."/>
            <person name="Huang W."/>
        </authorList>
    </citation>
    <scope>NUCLEOTIDE SEQUENCE</scope>
    <source>
        <strain evidence="7">581</strain>
    </source>
</reference>
<feature type="transmembrane region" description="Helical" evidence="6">
    <location>
        <begin position="345"/>
        <end position="364"/>
    </location>
</feature>
<dbReference type="Pfam" id="PF07690">
    <property type="entry name" value="MFS_1"/>
    <property type="match status" value="1"/>
</dbReference>
<dbReference type="SUPFAM" id="SSF103473">
    <property type="entry name" value="MFS general substrate transporter"/>
    <property type="match status" value="1"/>
</dbReference>
<keyword evidence="4 6" id="KW-1133">Transmembrane helix</keyword>